<proteinExistence type="predicted"/>
<dbReference type="RefSeq" id="WP_309852838.1">
    <property type="nucleotide sequence ID" value="NZ_BAAAIU010000004.1"/>
</dbReference>
<dbReference type="Proteomes" id="UP001247307">
    <property type="component" value="Unassembled WGS sequence"/>
</dbReference>
<keyword evidence="3" id="KW-1185">Reference proteome</keyword>
<dbReference type="EMBL" id="JAVDUI010000001">
    <property type="protein sequence ID" value="MDR6892969.1"/>
    <property type="molecule type" value="Genomic_DNA"/>
</dbReference>
<sequence>MTYLITNKGQTVTTPYSPAEWQCMEAEGLVRPLIDGVWAAGALRQTADIRARAAGLVTPIQLIGRVVIGWSSAAWVHGWAPSPARLELLIDQSSRTTSAHRITDKVIIHEVKNPLDRSLNMSGTFVSDRVRTAVDVARYCNDDEAAAILSHAFRDPSLPAQIQAAEELGSLPALTGPTSRARRRLRKAAQGAWRPRAGSRGVKAASGR</sequence>
<evidence type="ECO:0000313" key="3">
    <source>
        <dbReference type="Proteomes" id="UP001247307"/>
    </source>
</evidence>
<evidence type="ECO:0000313" key="2">
    <source>
        <dbReference type="EMBL" id="MDR6892969.1"/>
    </source>
</evidence>
<feature type="region of interest" description="Disordered" evidence="1">
    <location>
        <begin position="171"/>
        <end position="208"/>
    </location>
</feature>
<reference evidence="2" key="1">
    <citation type="submission" date="2023-07" db="EMBL/GenBank/DDBJ databases">
        <title>Sequencing the genomes of 1000 actinobacteria strains.</title>
        <authorList>
            <person name="Klenk H.-P."/>
        </authorList>
    </citation>
    <scope>NUCLEOTIDE SEQUENCE</scope>
    <source>
        <strain evidence="2">DSM 13988</strain>
    </source>
</reference>
<accession>A0AAE3YIV6</accession>
<comment type="caution">
    <text evidence="2">The sequence shown here is derived from an EMBL/GenBank/DDBJ whole genome shotgun (WGS) entry which is preliminary data.</text>
</comment>
<gene>
    <name evidence="2" type="ORF">J2S35_001909</name>
</gene>
<evidence type="ECO:0000256" key="1">
    <source>
        <dbReference type="SAM" id="MobiDB-lite"/>
    </source>
</evidence>
<organism evidence="2 3">
    <name type="scientific">Falsarthrobacter nasiphocae</name>
    <dbReference type="NCBI Taxonomy" id="189863"/>
    <lineage>
        <taxon>Bacteria</taxon>
        <taxon>Bacillati</taxon>
        <taxon>Actinomycetota</taxon>
        <taxon>Actinomycetes</taxon>
        <taxon>Micrococcales</taxon>
        <taxon>Micrococcaceae</taxon>
        <taxon>Falsarthrobacter</taxon>
    </lineage>
</organism>
<protein>
    <recommendedName>
        <fullName evidence="4">AbiEi antitoxin C-terminal domain-containing protein</fullName>
    </recommendedName>
</protein>
<dbReference type="AlphaFoldDB" id="A0AAE3YIV6"/>
<name>A0AAE3YIV6_9MICC</name>
<evidence type="ECO:0008006" key="4">
    <source>
        <dbReference type="Google" id="ProtNLM"/>
    </source>
</evidence>